<dbReference type="EMBL" id="JAGSOV010000031">
    <property type="protein sequence ID" value="MCO1656114.1"/>
    <property type="molecule type" value="Genomic_DNA"/>
</dbReference>
<name>A0ABT0ZZQ8_9PSEU</name>
<feature type="domain" description="Response regulatory" evidence="5">
    <location>
        <begin position="45"/>
        <end position="166"/>
    </location>
</feature>
<dbReference type="Proteomes" id="UP001165283">
    <property type="component" value="Unassembled WGS sequence"/>
</dbReference>
<dbReference type="PANTHER" id="PTHR43214">
    <property type="entry name" value="TWO-COMPONENT RESPONSE REGULATOR"/>
    <property type="match status" value="1"/>
</dbReference>
<protein>
    <submittedName>
        <fullName evidence="6">Response regulator transcription factor</fullName>
    </submittedName>
</protein>
<evidence type="ECO:0000313" key="7">
    <source>
        <dbReference type="Proteomes" id="UP001165283"/>
    </source>
</evidence>
<evidence type="ECO:0000259" key="4">
    <source>
        <dbReference type="PROSITE" id="PS50043"/>
    </source>
</evidence>
<proteinExistence type="predicted"/>
<dbReference type="InterPro" id="IPR000792">
    <property type="entry name" value="Tscrpt_reg_LuxR_C"/>
</dbReference>
<dbReference type="PANTHER" id="PTHR43214:SF43">
    <property type="entry name" value="TWO-COMPONENT RESPONSE REGULATOR"/>
    <property type="match status" value="1"/>
</dbReference>
<dbReference type="SUPFAM" id="SSF46894">
    <property type="entry name" value="C-terminal effector domain of the bipartite response regulators"/>
    <property type="match status" value="1"/>
</dbReference>
<dbReference type="InterPro" id="IPR001789">
    <property type="entry name" value="Sig_transdc_resp-reg_receiver"/>
</dbReference>
<evidence type="ECO:0000256" key="1">
    <source>
        <dbReference type="ARBA" id="ARBA00022553"/>
    </source>
</evidence>
<dbReference type="PROSITE" id="PS50043">
    <property type="entry name" value="HTH_LUXR_2"/>
    <property type="match status" value="1"/>
</dbReference>
<organism evidence="6 7">
    <name type="scientific">Pseudonocardia humida</name>
    <dbReference type="NCBI Taxonomy" id="2800819"/>
    <lineage>
        <taxon>Bacteria</taxon>
        <taxon>Bacillati</taxon>
        <taxon>Actinomycetota</taxon>
        <taxon>Actinomycetes</taxon>
        <taxon>Pseudonocardiales</taxon>
        <taxon>Pseudonocardiaceae</taxon>
        <taxon>Pseudonocardia</taxon>
    </lineage>
</organism>
<feature type="domain" description="HTH luxR-type" evidence="4">
    <location>
        <begin position="187"/>
        <end position="252"/>
    </location>
</feature>
<evidence type="ECO:0000256" key="3">
    <source>
        <dbReference type="PROSITE-ProRule" id="PRU00169"/>
    </source>
</evidence>
<dbReference type="SMART" id="SM00448">
    <property type="entry name" value="REC"/>
    <property type="match status" value="1"/>
</dbReference>
<feature type="modified residue" description="4-aspartylphosphate" evidence="3">
    <location>
        <position position="101"/>
    </location>
</feature>
<dbReference type="Pfam" id="PF00196">
    <property type="entry name" value="GerE"/>
    <property type="match status" value="1"/>
</dbReference>
<dbReference type="PROSITE" id="PS50110">
    <property type="entry name" value="RESPONSE_REGULATORY"/>
    <property type="match status" value="1"/>
</dbReference>
<dbReference type="InterPro" id="IPR016032">
    <property type="entry name" value="Sig_transdc_resp-reg_C-effctor"/>
</dbReference>
<dbReference type="CDD" id="cd06170">
    <property type="entry name" value="LuxR_C_like"/>
    <property type="match status" value="1"/>
</dbReference>
<dbReference type="InterPro" id="IPR011006">
    <property type="entry name" value="CheY-like_superfamily"/>
</dbReference>
<reference evidence="6" key="1">
    <citation type="submission" date="2021-04" db="EMBL/GenBank/DDBJ databases">
        <title>Pseudonocardia sp. nov., isolated from sandy soil of mangrove forest.</title>
        <authorList>
            <person name="Zan Z."/>
            <person name="Huang R."/>
            <person name="Liu W."/>
        </authorList>
    </citation>
    <scope>NUCLEOTIDE SEQUENCE</scope>
    <source>
        <strain evidence="6">S2-4</strain>
    </source>
</reference>
<dbReference type="PRINTS" id="PR00038">
    <property type="entry name" value="HTHLUXR"/>
</dbReference>
<dbReference type="InterPro" id="IPR058245">
    <property type="entry name" value="NreC/VraR/RcsB-like_REC"/>
</dbReference>
<sequence>MGWSDGDRQRRVGVPGDGVRAGARRAAVSAAVAEQDERAAADAIEVLIVDDHAVVRRGLVAYLESTSGIEVVAEAVDGQDALDKLRRMATEGRLPRVVLMDVLMPRMDGITAIGAVRAAHPDVQIVVLTSFGELERVQTALQAGAAGYLLKDADPDEIAAAIRAADRGEVHLDPAVAGRLARHLVSPPTGIAALTSRERTILALVARGLSNREIAAKLFIGERTARTHVSHVLSKLQLASRTQAALVAIREGLIPPPGM</sequence>
<keyword evidence="1 3" id="KW-0597">Phosphoprotein</keyword>
<dbReference type="Pfam" id="PF00072">
    <property type="entry name" value="Response_reg"/>
    <property type="match status" value="1"/>
</dbReference>
<evidence type="ECO:0000256" key="2">
    <source>
        <dbReference type="ARBA" id="ARBA00023125"/>
    </source>
</evidence>
<accession>A0ABT0ZZQ8</accession>
<dbReference type="Gene3D" id="3.40.50.2300">
    <property type="match status" value="1"/>
</dbReference>
<evidence type="ECO:0000313" key="6">
    <source>
        <dbReference type="EMBL" id="MCO1656114.1"/>
    </source>
</evidence>
<dbReference type="SUPFAM" id="SSF52172">
    <property type="entry name" value="CheY-like"/>
    <property type="match status" value="1"/>
</dbReference>
<dbReference type="InterPro" id="IPR039420">
    <property type="entry name" value="WalR-like"/>
</dbReference>
<dbReference type="SMART" id="SM00421">
    <property type="entry name" value="HTH_LUXR"/>
    <property type="match status" value="1"/>
</dbReference>
<keyword evidence="2" id="KW-0238">DNA-binding</keyword>
<gene>
    <name evidence="6" type="ORF">KDL28_13730</name>
</gene>
<dbReference type="CDD" id="cd17535">
    <property type="entry name" value="REC_NarL-like"/>
    <property type="match status" value="1"/>
</dbReference>
<evidence type="ECO:0000259" key="5">
    <source>
        <dbReference type="PROSITE" id="PS50110"/>
    </source>
</evidence>
<comment type="caution">
    <text evidence="6">The sequence shown here is derived from an EMBL/GenBank/DDBJ whole genome shotgun (WGS) entry which is preliminary data.</text>
</comment>
<keyword evidence="7" id="KW-1185">Reference proteome</keyword>